<feature type="region of interest" description="Disordered" evidence="5">
    <location>
        <begin position="1"/>
        <end position="21"/>
    </location>
</feature>
<dbReference type="EMBL" id="JAQIZZ010000008">
    <property type="protein sequence ID" value="KAJ5523909.1"/>
    <property type="molecule type" value="Genomic_DNA"/>
</dbReference>
<proteinExistence type="predicted"/>
<reference evidence="7 8" key="1">
    <citation type="journal article" date="2023" name="IMA Fungus">
        <title>Comparative genomic study of the Penicillium genus elucidates a diverse pangenome and 15 lateral gene transfer events.</title>
        <authorList>
            <person name="Petersen C."/>
            <person name="Sorensen T."/>
            <person name="Nielsen M.R."/>
            <person name="Sondergaard T.E."/>
            <person name="Sorensen J.L."/>
            <person name="Fitzpatrick D.A."/>
            <person name="Frisvad J.C."/>
            <person name="Nielsen K.L."/>
        </authorList>
    </citation>
    <scope>NUCLEOTIDE SEQUENCE [LARGE SCALE GENOMIC DNA]</scope>
    <source>
        <strain evidence="7 8">IBT 35679</strain>
    </source>
</reference>
<feature type="region of interest" description="Disordered" evidence="5">
    <location>
        <begin position="112"/>
        <end position="138"/>
    </location>
</feature>
<feature type="compositionally biased region" description="Basic and acidic residues" evidence="5">
    <location>
        <begin position="501"/>
        <end position="543"/>
    </location>
</feature>
<organism evidence="7 8">
    <name type="scientific">Penicillium frequentans</name>
    <dbReference type="NCBI Taxonomy" id="3151616"/>
    <lineage>
        <taxon>Eukaryota</taxon>
        <taxon>Fungi</taxon>
        <taxon>Dikarya</taxon>
        <taxon>Ascomycota</taxon>
        <taxon>Pezizomycotina</taxon>
        <taxon>Eurotiomycetes</taxon>
        <taxon>Eurotiomycetidae</taxon>
        <taxon>Eurotiales</taxon>
        <taxon>Aspergillaceae</taxon>
        <taxon>Penicillium</taxon>
    </lineage>
</organism>
<dbReference type="InterPro" id="IPR039751">
    <property type="entry name" value="HERPUD1/2"/>
</dbReference>
<feature type="region of interest" description="Disordered" evidence="5">
    <location>
        <begin position="319"/>
        <end position="349"/>
    </location>
</feature>
<dbReference type="Proteomes" id="UP001220324">
    <property type="component" value="Unassembled WGS sequence"/>
</dbReference>
<evidence type="ECO:0000313" key="8">
    <source>
        <dbReference type="Proteomes" id="UP001220324"/>
    </source>
</evidence>
<dbReference type="SUPFAM" id="SSF54236">
    <property type="entry name" value="Ubiquitin-like"/>
    <property type="match status" value="1"/>
</dbReference>
<evidence type="ECO:0000256" key="1">
    <source>
        <dbReference type="ARBA" id="ARBA00004370"/>
    </source>
</evidence>
<feature type="domain" description="Ubiquitin-like" evidence="6">
    <location>
        <begin position="28"/>
        <end position="103"/>
    </location>
</feature>
<dbReference type="InterPro" id="IPR000626">
    <property type="entry name" value="Ubiquitin-like_dom"/>
</dbReference>
<dbReference type="PANTHER" id="PTHR12943">
    <property type="entry name" value="HOMOCYSTEINE-RESPONSIVE ENDOPLASMIC RETICULUM-RESIDENT UNIQUITIN-LIKE DOMAIN HERPUD PROTEIN FAMILY MEMBER"/>
    <property type="match status" value="1"/>
</dbReference>
<gene>
    <name evidence="7" type="ORF">N7494_010559</name>
</gene>
<evidence type="ECO:0000256" key="2">
    <source>
        <dbReference type="ARBA" id="ARBA00022692"/>
    </source>
</evidence>
<feature type="compositionally biased region" description="Polar residues" evidence="5">
    <location>
        <begin position="324"/>
        <end position="349"/>
    </location>
</feature>
<dbReference type="AlphaFoldDB" id="A0AAD6G9V7"/>
<protein>
    <recommendedName>
        <fullName evidence="6">Ubiquitin-like domain-containing protein</fullName>
    </recommendedName>
</protein>
<dbReference type="GO" id="GO:0030968">
    <property type="term" value="P:endoplasmic reticulum unfolded protein response"/>
    <property type="evidence" value="ECO:0007669"/>
    <property type="project" value="TreeGrafter"/>
</dbReference>
<dbReference type="PANTHER" id="PTHR12943:SF27">
    <property type="entry name" value="HOMOCYSTEINE-INDUCED ENDOPLASMIC RETICULUM PROTEIN, ISOFORM A"/>
    <property type="match status" value="1"/>
</dbReference>
<dbReference type="Gene3D" id="3.10.20.90">
    <property type="entry name" value="Phosphatidylinositol 3-kinase Catalytic Subunit, Chain A, domain 1"/>
    <property type="match status" value="1"/>
</dbReference>
<dbReference type="InterPro" id="IPR029071">
    <property type="entry name" value="Ubiquitin-like_domsf"/>
</dbReference>
<comment type="subcellular location">
    <subcellularLocation>
        <location evidence="1">Membrane</location>
    </subcellularLocation>
</comment>
<keyword evidence="3" id="KW-1133">Transmembrane helix</keyword>
<evidence type="ECO:0000259" key="6">
    <source>
        <dbReference type="PROSITE" id="PS50053"/>
    </source>
</evidence>
<feature type="region of interest" description="Disordered" evidence="5">
    <location>
        <begin position="490"/>
        <end position="543"/>
    </location>
</feature>
<sequence>MDVSGQSAEQSAEKSEINDASSSSEEEVKVFILSPSFPEKFTFNLKLNTTVARLRLKIMQVIPPHLSPTEQRLIYSGRIIPQTPDLLTLRDILVPSGRDVYTIHLILPPTPMPISSTSQNTTSSFQAPGGAAQPQVEGVRHRVLSATPSPSQTRPARATANSRELDPMQADVFFRGLQGQVELIEREMAEGITPSMEFLFHVRTRIMQITEGRPLESSSSAGLSRYVYPEERDVQQLLARVMEIYRRMDQLLQDPGVRRESRGTTVAPSTEPHVYLATSPNGYQALIMQPREGRMPPPEPRHSLGVRPIGVQHIGAQHIGAQHTGAQHTGAQHTGAQHTGTQPQQPNDGRQAVLNQQRQQNEPANAGAFGRHFRRIWLFVRLYFFIYMISESGTWTRILFVTLAAFVALFSDSQLPQLLYGAIVAPVLRHLEALAHMGGPAEQPARAAVDGFWEYFWRAERAVVLLLASLVPGIGERQVRARNAAEAEAERLRQNAAAEAETARANEEAERARDRGEHMSEHLGEDRSEDRRDDERELLQAQI</sequence>
<feature type="compositionally biased region" description="Polar residues" evidence="5">
    <location>
        <begin position="1"/>
        <end position="10"/>
    </location>
</feature>
<keyword evidence="8" id="KW-1185">Reference proteome</keyword>
<dbReference type="GO" id="GO:0016020">
    <property type="term" value="C:membrane"/>
    <property type="evidence" value="ECO:0007669"/>
    <property type="project" value="UniProtKB-SubCell"/>
</dbReference>
<evidence type="ECO:0000256" key="3">
    <source>
        <dbReference type="ARBA" id="ARBA00022989"/>
    </source>
</evidence>
<keyword evidence="4" id="KW-0472">Membrane</keyword>
<accession>A0AAD6G9V7</accession>
<comment type="caution">
    <text evidence="7">The sequence shown here is derived from an EMBL/GenBank/DDBJ whole genome shotgun (WGS) entry which is preliminary data.</text>
</comment>
<evidence type="ECO:0000313" key="7">
    <source>
        <dbReference type="EMBL" id="KAJ5523909.1"/>
    </source>
</evidence>
<name>A0AAD6G9V7_9EURO</name>
<keyword evidence="2" id="KW-0812">Transmembrane</keyword>
<feature type="compositionally biased region" description="Low complexity" evidence="5">
    <location>
        <begin position="115"/>
        <end position="124"/>
    </location>
</feature>
<dbReference type="PROSITE" id="PS50053">
    <property type="entry name" value="UBIQUITIN_2"/>
    <property type="match status" value="1"/>
</dbReference>
<evidence type="ECO:0000256" key="5">
    <source>
        <dbReference type="SAM" id="MobiDB-lite"/>
    </source>
</evidence>
<evidence type="ECO:0000256" key="4">
    <source>
        <dbReference type="ARBA" id="ARBA00023136"/>
    </source>
</evidence>